<evidence type="ECO:0008006" key="3">
    <source>
        <dbReference type="Google" id="ProtNLM"/>
    </source>
</evidence>
<dbReference type="RefSeq" id="WP_167920384.1">
    <property type="nucleotide sequence ID" value="NZ_JAAVJS010000568.1"/>
</dbReference>
<comment type="caution">
    <text evidence="1">The sequence shown here is derived from an EMBL/GenBank/DDBJ whole genome shotgun (WGS) entry which is preliminary data.</text>
</comment>
<proteinExistence type="predicted"/>
<accession>A0ABX1DGE6</accession>
<sequence length="114" mass="13057">GVDYVVNYQFGRVQILDEALLASNIPIQVSTENNALFGQQTKRFTGINVEHMINENFLVGATYLNLNERPLTQKSNYSYEPINNTILGFNLNYSTELPFLTRWVNRLPNIDTDV</sequence>
<name>A0ABX1DGE6_9FLAO</name>
<dbReference type="Proteomes" id="UP000760545">
    <property type="component" value="Unassembled WGS sequence"/>
</dbReference>
<evidence type="ECO:0000313" key="2">
    <source>
        <dbReference type="Proteomes" id="UP000760545"/>
    </source>
</evidence>
<protein>
    <recommendedName>
        <fullName evidence="3">TonB-dependent receptor</fullName>
    </recommendedName>
</protein>
<gene>
    <name evidence="1" type="ORF">HC176_18075</name>
</gene>
<dbReference type="EMBL" id="JAAVJS010000568">
    <property type="protein sequence ID" value="NJX17381.1"/>
    <property type="molecule type" value="Genomic_DNA"/>
</dbReference>
<evidence type="ECO:0000313" key="1">
    <source>
        <dbReference type="EMBL" id="NJX17381.1"/>
    </source>
</evidence>
<keyword evidence="2" id="KW-1185">Reference proteome</keyword>
<feature type="non-terminal residue" evidence="1">
    <location>
        <position position="114"/>
    </location>
</feature>
<reference evidence="1 2" key="1">
    <citation type="submission" date="2020-03" db="EMBL/GenBank/DDBJ databases">
        <title>Tamlana sp. nov, isolated from XXX.</title>
        <authorList>
            <person name="Cao W.R."/>
        </authorList>
    </citation>
    <scope>NUCLEOTIDE SEQUENCE [LARGE SCALE GENOMIC DNA]</scope>
    <source>
        <strain evidence="1 2">HST1-43</strain>
    </source>
</reference>
<organism evidence="1 2">
    <name type="scientific">Tamlana crocina</name>
    <dbReference type="NCBI Taxonomy" id="393006"/>
    <lineage>
        <taxon>Bacteria</taxon>
        <taxon>Pseudomonadati</taxon>
        <taxon>Bacteroidota</taxon>
        <taxon>Flavobacteriia</taxon>
        <taxon>Flavobacteriales</taxon>
        <taxon>Flavobacteriaceae</taxon>
        <taxon>Tamlana</taxon>
    </lineage>
</organism>
<feature type="non-terminal residue" evidence="1">
    <location>
        <position position="1"/>
    </location>
</feature>